<evidence type="ECO:0000256" key="1">
    <source>
        <dbReference type="SAM" id="SignalP"/>
    </source>
</evidence>
<accession>A0A1R0FCA4</accession>
<protein>
    <submittedName>
        <fullName evidence="2">Glycine-zipper containing OmpA-like membrane domain-containing protein</fullName>
    </submittedName>
</protein>
<comment type="caution">
    <text evidence="2">The sequence shown here is derived from an EMBL/GenBank/DDBJ whole genome shotgun (WGS) entry which is preliminary data.</text>
</comment>
<dbReference type="EMBL" id="LXYT01000001">
    <property type="protein sequence ID" value="OLY44539.1"/>
    <property type="molecule type" value="Genomic_DNA"/>
</dbReference>
<feature type="signal peptide" evidence="1">
    <location>
        <begin position="1"/>
        <end position="19"/>
    </location>
</feature>
<dbReference type="AlphaFoldDB" id="A0A1R0FCA4"/>
<keyword evidence="3" id="KW-1185">Reference proteome</keyword>
<evidence type="ECO:0000313" key="3">
    <source>
        <dbReference type="Proteomes" id="UP000187344"/>
    </source>
</evidence>
<dbReference type="RefSeq" id="WP_075869658.1">
    <property type="nucleotide sequence ID" value="NZ_CALYQA010000005.1"/>
</dbReference>
<evidence type="ECO:0000313" key="2">
    <source>
        <dbReference type="EMBL" id="OLY44539.1"/>
    </source>
</evidence>
<keyword evidence="1" id="KW-0732">Signal</keyword>
<dbReference type="PROSITE" id="PS51257">
    <property type="entry name" value="PROKAR_LIPOPROTEIN"/>
    <property type="match status" value="1"/>
</dbReference>
<dbReference type="GeneID" id="99980298"/>
<sequence>MKKLCSLFIVLMFAFSTVACTQNEKTVAKWGAGGAALGALGGAAFGHGGKAVAAGAAVGAVAGGLIGYSRTKNHVRYCHYRDRNGKVFEARCK</sequence>
<dbReference type="OrthoDB" id="8456012at2"/>
<name>A0A1R0FCA4_9HYPH</name>
<organism evidence="2 3">
    <name type="scientific">Bartonella apis</name>
    <dbReference type="NCBI Taxonomy" id="1686310"/>
    <lineage>
        <taxon>Bacteria</taxon>
        <taxon>Pseudomonadati</taxon>
        <taxon>Pseudomonadota</taxon>
        <taxon>Alphaproteobacteria</taxon>
        <taxon>Hyphomicrobiales</taxon>
        <taxon>Bartonellaceae</taxon>
        <taxon>Bartonella</taxon>
    </lineage>
</organism>
<feature type="chain" id="PRO_5013385499" evidence="1">
    <location>
        <begin position="20"/>
        <end position="93"/>
    </location>
</feature>
<dbReference type="Proteomes" id="UP000187344">
    <property type="component" value="Unassembled WGS sequence"/>
</dbReference>
<reference evidence="2 3" key="1">
    <citation type="submission" date="2016-12" db="EMBL/GenBank/DDBJ databases">
        <title>Comparative genomics of Bartonella apis.</title>
        <authorList>
            <person name="Engel P."/>
        </authorList>
    </citation>
    <scope>NUCLEOTIDE SEQUENCE [LARGE SCALE GENOMIC DNA]</scope>
    <source>
        <strain evidence="2 3">PEB0149</strain>
    </source>
</reference>
<gene>
    <name evidence="2" type="ORF">PEB0149_020090</name>
</gene>
<proteinExistence type="predicted"/>